<gene>
    <name evidence="4" type="primary">ssh4_1</name>
    <name evidence="4" type="ORF">GGI15_001928</name>
</gene>
<dbReference type="InterPro" id="IPR003877">
    <property type="entry name" value="SPRY_dom"/>
</dbReference>
<name>A0A9W8LMW8_9FUNG</name>
<reference evidence="4" key="1">
    <citation type="submission" date="2022-07" db="EMBL/GenBank/DDBJ databases">
        <title>Phylogenomic reconstructions and comparative analyses of Kickxellomycotina fungi.</title>
        <authorList>
            <person name="Reynolds N.K."/>
            <person name="Stajich J.E."/>
            <person name="Barry K."/>
            <person name="Grigoriev I.V."/>
            <person name="Crous P."/>
            <person name="Smith M.E."/>
        </authorList>
    </citation>
    <scope>NUCLEOTIDE SEQUENCE</scope>
    <source>
        <strain evidence="4">BCRC 34489</strain>
    </source>
</reference>
<dbReference type="Pfam" id="PF00622">
    <property type="entry name" value="SPRY"/>
    <property type="match status" value="1"/>
</dbReference>
<evidence type="ECO:0000313" key="5">
    <source>
        <dbReference type="Proteomes" id="UP001140172"/>
    </source>
</evidence>
<keyword evidence="2" id="KW-0812">Transmembrane</keyword>
<evidence type="ECO:0000313" key="4">
    <source>
        <dbReference type="EMBL" id="KAJ2785412.1"/>
    </source>
</evidence>
<evidence type="ECO:0000259" key="3">
    <source>
        <dbReference type="PROSITE" id="PS50188"/>
    </source>
</evidence>
<proteinExistence type="predicted"/>
<dbReference type="SUPFAM" id="SSF49899">
    <property type="entry name" value="Concanavalin A-like lectins/glucanases"/>
    <property type="match status" value="1"/>
</dbReference>
<feature type="region of interest" description="Disordered" evidence="1">
    <location>
        <begin position="362"/>
        <end position="390"/>
    </location>
</feature>
<keyword evidence="5" id="KW-1185">Reference proteome</keyword>
<organism evidence="4 5">
    <name type="scientific">Coemansia interrupta</name>
    <dbReference type="NCBI Taxonomy" id="1126814"/>
    <lineage>
        <taxon>Eukaryota</taxon>
        <taxon>Fungi</taxon>
        <taxon>Fungi incertae sedis</taxon>
        <taxon>Zoopagomycota</taxon>
        <taxon>Kickxellomycotina</taxon>
        <taxon>Kickxellomycetes</taxon>
        <taxon>Kickxellales</taxon>
        <taxon>Kickxellaceae</taxon>
        <taxon>Coemansia</taxon>
    </lineage>
</organism>
<dbReference type="InterPro" id="IPR013320">
    <property type="entry name" value="ConA-like_dom_sf"/>
</dbReference>
<dbReference type="PROSITE" id="PS50188">
    <property type="entry name" value="B302_SPRY"/>
    <property type="match status" value="1"/>
</dbReference>
<feature type="domain" description="B30.2/SPRY" evidence="3">
    <location>
        <begin position="100"/>
        <end position="290"/>
    </location>
</feature>
<dbReference type="OrthoDB" id="258495at2759"/>
<comment type="caution">
    <text evidence="4">The sequence shown here is derived from an EMBL/GenBank/DDBJ whole genome shotgun (WGS) entry which is preliminary data.</text>
</comment>
<feature type="transmembrane region" description="Helical" evidence="2">
    <location>
        <begin position="6"/>
        <end position="26"/>
    </location>
</feature>
<dbReference type="AlphaFoldDB" id="A0A9W8LMW8"/>
<protein>
    <submittedName>
        <fullName evidence="4">Protein ssh4</fullName>
    </submittedName>
</protein>
<evidence type="ECO:0000256" key="2">
    <source>
        <dbReference type="SAM" id="Phobius"/>
    </source>
</evidence>
<feature type="compositionally biased region" description="Acidic residues" evidence="1">
    <location>
        <begin position="370"/>
        <end position="381"/>
    </location>
</feature>
<accession>A0A9W8LMW8</accession>
<dbReference type="Gene3D" id="2.60.120.920">
    <property type="match status" value="1"/>
</dbReference>
<sequence length="493" mass="53613">MLSTAAIAVVTTACVIVVVVAIVFVLRLRILYSLDLSLCDCGPSCSHRCLSFCPESDARHQRRRTRDRKREAIQRLDIDEVLRKLRGSRASRNYAYACEYRDMNPIDESKGNIVGEEIEYVIEHGASAWEFAPSVENTGVAVNSGTEIEFSGGEQSLISNLQFPNEQRVYYFEVRLDELPENTNVAVGIAMKSYPPLRMAGWANNSVAYHTTNGVVYYSHPLDSCRKCPRAHTSDTVGVGWRPRSGKMFFAINGAIVCHVRTPWVQKRLYPIVSADGPCKINVNVGTRAFVLSHANMRYWGLGPPEGARPPPPMYHHVSESMLLDAASHQVGLISDSHSTLIPMPPSYGDSRHSNYTRWTHTKNQTSSSADDDDDDDDNDDGLSIVDATAPDTGGFARIGVAATEGYAPTRHQSSPGLYIQAAGGRGSQDRTYTASHEESGDILQMSPFPDSSAAASGDATAIVIPVDSSSLPGSRSGSDVDLAISDKAPIVG</sequence>
<keyword evidence="2" id="KW-1133">Transmembrane helix</keyword>
<dbReference type="InterPro" id="IPR001870">
    <property type="entry name" value="B30.2/SPRY"/>
</dbReference>
<dbReference type="InterPro" id="IPR043136">
    <property type="entry name" value="B30.2/SPRY_sf"/>
</dbReference>
<dbReference type="EMBL" id="JANBUM010000088">
    <property type="protein sequence ID" value="KAJ2785412.1"/>
    <property type="molecule type" value="Genomic_DNA"/>
</dbReference>
<dbReference type="SMART" id="SM00449">
    <property type="entry name" value="SPRY"/>
    <property type="match status" value="1"/>
</dbReference>
<evidence type="ECO:0000256" key="1">
    <source>
        <dbReference type="SAM" id="MobiDB-lite"/>
    </source>
</evidence>
<dbReference type="Proteomes" id="UP001140172">
    <property type="component" value="Unassembled WGS sequence"/>
</dbReference>
<keyword evidence="2" id="KW-0472">Membrane</keyword>